<dbReference type="EMBL" id="JAPDFR010000003">
    <property type="protein sequence ID" value="KAK0388533.1"/>
    <property type="molecule type" value="Genomic_DNA"/>
</dbReference>
<feature type="region of interest" description="Disordered" evidence="1">
    <location>
        <begin position="124"/>
        <end position="147"/>
    </location>
</feature>
<reference evidence="2" key="1">
    <citation type="submission" date="2022-10" db="EMBL/GenBank/DDBJ databases">
        <title>Determination and structural analysis of whole genome sequence of Sarocladium strictum F4-1.</title>
        <authorList>
            <person name="Hu L."/>
            <person name="Jiang Y."/>
        </authorList>
    </citation>
    <scope>NUCLEOTIDE SEQUENCE</scope>
    <source>
        <strain evidence="2">F4-1</strain>
    </source>
</reference>
<accession>A0AA39L905</accession>
<organism evidence="2 3">
    <name type="scientific">Sarocladium strictum</name>
    <name type="common">Black bundle disease fungus</name>
    <name type="synonym">Acremonium strictum</name>
    <dbReference type="NCBI Taxonomy" id="5046"/>
    <lineage>
        <taxon>Eukaryota</taxon>
        <taxon>Fungi</taxon>
        <taxon>Dikarya</taxon>
        <taxon>Ascomycota</taxon>
        <taxon>Pezizomycotina</taxon>
        <taxon>Sordariomycetes</taxon>
        <taxon>Hypocreomycetidae</taxon>
        <taxon>Hypocreales</taxon>
        <taxon>Sarocladiaceae</taxon>
        <taxon>Sarocladium</taxon>
    </lineage>
</organism>
<proteinExistence type="predicted"/>
<evidence type="ECO:0000313" key="3">
    <source>
        <dbReference type="Proteomes" id="UP001175261"/>
    </source>
</evidence>
<evidence type="ECO:0000256" key="1">
    <source>
        <dbReference type="SAM" id="MobiDB-lite"/>
    </source>
</evidence>
<name>A0AA39L905_SARSR</name>
<comment type="caution">
    <text evidence="2">The sequence shown here is derived from an EMBL/GenBank/DDBJ whole genome shotgun (WGS) entry which is preliminary data.</text>
</comment>
<gene>
    <name evidence="2" type="ORF">NLU13_4776</name>
</gene>
<keyword evidence="3" id="KW-1185">Reference proteome</keyword>
<evidence type="ECO:0008006" key="4">
    <source>
        <dbReference type="Google" id="ProtNLM"/>
    </source>
</evidence>
<evidence type="ECO:0000313" key="2">
    <source>
        <dbReference type="EMBL" id="KAK0388533.1"/>
    </source>
</evidence>
<sequence>MLHRSSFADTQHLLTPCTYYLNIPDYLSASSATEMARQRQPPVRTSKIVAKRYTKDRAIKKPHSTWERYKTLFLKLWITFDFSVKQIQIYVLNKYRERFSQRQIQHRMDKWGWAKYKTAKKSKSTSAVDEDSIAPESETSCSLDAPGERDPPALLESHFESKMFEGMDDTGEEGFGPKKENLRSIYFDTPLKLKADIARALQDHQTAFDCYWQLGQDAKGDTGRRPEELELLVIALFRAAISQSEEQRAAKLLQDLVPDLDHRPDLALQTSLYQMCANQAPGAVGDAALRQNVKIHLDNVRWPAIPRSFSSVDLGTWLAIIHVLCPLPEKNDEACSYDQKFLATQPIKSWTTTYREGDPGKPSAFLDCMEWTTRKLRQIPETPINVPQFLQVIKPDKRDVQILNHLILFLSLLDLALPQRNQLSWWSLSEPETSISPVTLLSTICRMLLSEPPFGKGKDPVLSRDLILQSDGSANLSSDSAAVVAAEEMTRREPDYLWSAFLGTLATEDETDLTAGDLLVHVRQYLETFSLDASCEEDVPSARNSLAHRDLAPLPVHTPPPPPPHQDLGWSADEPFTHGFMGAPDHPYEHVLPSSFNVWPAS</sequence>
<dbReference type="AlphaFoldDB" id="A0AA39L905"/>
<protein>
    <recommendedName>
        <fullName evidence="4">Clr5 domain-containing protein</fullName>
    </recommendedName>
</protein>
<dbReference type="Proteomes" id="UP001175261">
    <property type="component" value="Unassembled WGS sequence"/>
</dbReference>